<dbReference type="InterPro" id="IPR009000">
    <property type="entry name" value="Transl_B-barrel_sf"/>
</dbReference>
<dbReference type="GO" id="GO:0003735">
    <property type="term" value="F:structural constituent of ribosome"/>
    <property type="evidence" value="ECO:0007669"/>
    <property type="project" value="InterPro"/>
</dbReference>
<reference evidence="8" key="1">
    <citation type="submission" date="2014-09" db="EMBL/GenBank/DDBJ databases">
        <authorList>
            <person name="Probst J Alexander"/>
        </authorList>
    </citation>
    <scope>NUCLEOTIDE SEQUENCE</scope>
</reference>
<dbReference type="EMBL" id="CCXY01000347">
    <property type="protein sequence ID" value="CEG13526.1"/>
    <property type="molecule type" value="Genomic_DNA"/>
</dbReference>
<sequence length="325" mass="36502">MAKKTKPRRGSLAYSPRQRASRTVPKIKKRWDKNLGTIPSGFAGYKVGMVHIMATDNTPNSPTNKLNMAIPCTIIATPPLKVFGIRFYHKPYLNLMPYTDIISEKSDKDLSRAINLSKNNSTEIISKKFEDIEIDKDGIEEVRLLCCTNPRLLSIKKKPDILEIPIGGDINSQINFAKENFGKDINVDNIFKENILIAVSGVTKGKGWQGAVKRWGIITQGRKVTGKRRHCPLNPVTPRHTSWRAPQAGQTGYHMRSEINKLLLKISNENITPKGGFLNFGVLNTKYVLVKGSVPGTTKRVLGLSFNPYNTETKEKYDLKEIIVR</sequence>
<dbReference type="GO" id="GO:0006412">
    <property type="term" value="P:translation"/>
    <property type="evidence" value="ECO:0007669"/>
    <property type="project" value="InterPro"/>
</dbReference>
<dbReference type="AlphaFoldDB" id="A0A098EDD9"/>
<evidence type="ECO:0000313" key="8">
    <source>
        <dbReference type="EMBL" id="CEG13526.1"/>
    </source>
</evidence>
<keyword evidence="2" id="KW-0699">rRNA-binding</keyword>
<evidence type="ECO:0000256" key="3">
    <source>
        <dbReference type="ARBA" id="ARBA00022884"/>
    </source>
</evidence>
<dbReference type="Gene3D" id="3.30.1430.10">
    <property type="match status" value="1"/>
</dbReference>
<dbReference type="InterPro" id="IPR045077">
    <property type="entry name" value="L3_arc_euk"/>
</dbReference>
<evidence type="ECO:0000256" key="5">
    <source>
        <dbReference type="ARBA" id="ARBA00023274"/>
    </source>
</evidence>
<dbReference type="Gene3D" id="2.40.30.10">
    <property type="entry name" value="Translation factors"/>
    <property type="match status" value="1"/>
</dbReference>
<evidence type="ECO:0000256" key="7">
    <source>
        <dbReference type="SAM" id="MobiDB-lite"/>
    </source>
</evidence>
<dbReference type="InterPro" id="IPR000597">
    <property type="entry name" value="Ribosomal_uL3"/>
</dbReference>
<dbReference type="GO" id="GO:0022625">
    <property type="term" value="C:cytosolic large ribosomal subunit"/>
    <property type="evidence" value="ECO:0007669"/>
    <property type="project" value="TreeGrafter"/>
</dbReference>
<dbReference type="Pfam" id="PF00297">
    <property type="entry name" value="Ribosomal_L3"/>
    <property type="match status" value="1"/>
</dbReference>
<proteinExistence type="inferred from homology"/>
<gene>
    <name evidence="8" type="primary">rpl3p</name>
    <name evidence="8" type="ORF">MSIBF_A4100002</name>
</gene>
<name>A0A098EDD9_9ZZZZ</name>
<dbReference type="Gene3D" id="4.10.960.10">
    <property type="entry name" value="Ribosomal protein L3, domain 3"/>
    <property type="match status" value="1"/>
</dbReference>
<keyword evidence="3" id="KW-0694">RNA-binding</keyword>
<dbReference type="PANTHER" id="PTHR11363">
    <property type="entry name" value="60S RIBOSOMAL PROTEIN L3-RELATED"/>
    <property type="match status" value="1"/>
</dbReference>
<evidence type="ECO:0000256" key="1">
    <source>
        <dbReference type="ARBA" id="ARBA00006540"/>
    </source>
</evidence>
<dbReference type="InterPro" id="IPR044892">
    <property type="entry name" value="Ribosomal_L3_dom_3_arc_sf"/>
</dbReference>
<evidence type="ECO:0000256" key="4">
    <source>
        <dbReference type="ARBA" id="ARBA00022980"/>
    </source>
</evidence>
<organism evidence="8">
    <name type="scientific">groundwater metagenome</name>
    <dbReference type="NCBI Taxonomy" id="717931"/>
    <lineage>
        <taxon>unclassified sequences</taxon>
        <taxon>metagenomes</taxon>
        <taxon>ecological metagenomes</taxon>
    </lineage>
</organism>
<dbReference type="PANTHER" id="PTHR11363:SF5">
    <property type="entry name" value="LARGE RIBOSOMAL SUBUNIT PROTEIN UL3"/>
    <property type="match status" value="1"/>
</dbReference>
<evidence type="ECO:0000256" key="6">
    <source>
        <dbReference type="ARBA" id="ARBA00035457"/>
    </source>
</evidence>
<dbReference type="InterPro" id="IPR019928">
    <property type="entry name" value="Ribosomal_uL3_arc"/>
</dbReference>
<evidence type="ECO:0000256" key="2">
    <source>
        <dbReference type="ARBA" id="ARBA00022730"/>
    </source>
</evidence>
<comment type="similarity">
    <text evidence="1">Belongs to the universal ribosomal protein uL3 family.</text>
</comment>
<feature type="region of interest" description="Disordered" evidence="7">
    <location>
        <begin position="1"/>
        <end position="24"/>
    </location>
</feature>
<dbReference type="GO" id="GO:0019843">
    <property type="term" value="F:rRNA binding"/>
    <property type="evidence" value="ECO:0007669"/>
    <property type="project" value="UniProtKB-KW"/>
</dbReference>
<protein>
    <recommendedName>
        <fullName evidence="6">50S ribosomal protein L3</fullName>
    </recommendedName>
</protein>
<keyword evidence="4 8" id="KW-0689">Ribosomal protein</keyword>
<accession>A0A098EDD9</accession>
<dbReference type="NCBIfam" id="TIGR03626">
    <property type="entry name" value="L3_arch"/>
    <property type="match status" value="1"/>
</dbReference>
<dbReference type="SUPFAM" id="SSF50447">
    <property type="entry name" value="Translation proteins"/>
    <property type="match status" value="1"/>
</dbReference>
<keyword evidence="5" id="KW-0687">Ribonucleoprotein</keyword>